<dbReference type="InterPro" id="IPR023365">
    <property type="entry name" value="Sortase_dom-sf"/>
</dbReference>
<dbReference type="Gene3D" id="2.40.260.10">
    <property type="entry name" value="Sortase"/>
    <property type="match status" value="1"/>
</dbReference>
<gene>
    <name evidence="2" type="ORF">ACFPBZ_23790</name>
</gene>
<dbReference type="EMBL" id="JBHSIV010000033">
    <property type="protein sequence ID" value="MFC5065258.1"/>
    <property type="molecule type" value="Genomic_DNA"/>
</dbReference>
<dbReference type="InterPro" id="IPR042001">
    <property type="entry name" value="Sortase_F"/>
</dbReference>
<comment type="caution">
    <text evidence="2">The sequence shown here is derived from an EMBL/GenBank/DDBJ whole genome shotgun (WGS) entry which is preliminary data.</text>
</comment>
<dbReference type="NCBIfam" id="NF033748">
    <property type="entry name" value="class_F_sortase"/>
    <property type="match status" value="1"/>
</dbReference>
<name>A0ABV9YRA2_9PSEU</name>
<dbReference type="CDD" id="cd05829">
    <property type="entry name" value="Sortase_F"/>
    <property type="match status" value="1"/>
</dbReference>
<proteinExistence type="predicted"/>
<dbReference type="InterPro" id="IPR005754">
    <property type="entry name" value="Sortase"/>
</dbReference>
<dbReference type="RefSeq" id="WP_378038590.1">
    <property type="nucleotide sequence ID" value="NZ_JBHSIV010000033.1"/>
</dbReference>
<sequence length="205" mass="21149">MTETKRSNLLVWAVALLVALGVLAVISSGPGSARTGTTTASVPAGAQSESLPLAASAPVGLEIPAIGVTRDSIMKLGFNEDLSLQVPPDAATVGWFAKGSAPGTDGPAVFASHVNYGGQKGGFADLKEMKAGDEVVVHRADRTSVTFVVDRVEEASKQAFPTATVYGPTAGPEIRLITCGGDFDGATRNYEDNIIVYGHAKGAYR</sequence>
<evidence type="ECO:0000313" key="3">
    <source>
        <dbReference type="Proteomes" id="UP001595947"/>
    </source>
</evidence>
<keyword evidence="1" id="KW-0378">Hydrolase</keyword>
<evidence type="ECO:0000256" key="1">
    <source>
        <dbReference type="ARBA" id="ARBA00022801"/>
    </source>
</evidence>
<accession>A0ABV9YRA2</accession>
<reference evidence="3" key="1">
    <citation type="journal article" date="2019" name="Int. J. Syst. Evol. Microbiol.">
        <title>The Global Catalogue of Microorganisms (GCM) 10K type strain sequencing project: providing services to taxonomists for standard genome sequencing and annotation.</title>
        <authorList>
            <consortium name="The Broad Institute Genomics Platform"/>
            <consortium name="The Broad Institute Genome Sequencing Center for Infectious Disease"/>
            <person name="Wu L."/>
            <person name="Ma J."/>
        </authorList>
    </citation>
    <scope>NUCLEOTIDE SEQUENCE [LARGE SCALE GENOMIC DNA]</scope>
    <source>
        <strain evidence="3">CGMCC 4.7093</strain>
    </source>
</reference>
<dbReference type="SUPFAM" id="SSF63817">
    <property type="entry name" value="Sortase"/>
    <property type="match status" value="1"/>
</dbReference>
<evidence type="ECO:0000313" key="2">
    <source>
        <dbReference type="EMBL" id="MFC5065258.1"/>
    </source>
</evidence>
<dbReference type="Proteomes" id="UP001595947">
    <property type="component" value="Unassembled WGS sequence"/>
</dbReference>
<organism evidence="2 3">
    <name type="scientific">Actinomycetospora atypica</name>
    <dbReference type="NCBI Taxonomy" id="1290095"/>
    <lineage>
        <taxon>Bacteria</taxon>
        <taxon>Bacillati</taxon>
        <taxon>Actinomycetota</taxon>
        <taxon>Actinomycetes</taxon>
        <taxon>Pseudonocardiales</taxon>
        <taxon>Pseudonocardiaceae</taxon>
        <taxon>Actinomycetospora</taxon>
    </lineage>
</organism>
<protein>
    <submittedName>
        <fullName evidence="2">Class F sortase</fullName>
    </submittedName>
</protein>
<dbReference type="Pfam" id="PF04203">
    <property type="entry name" value="Sortase"/>
    <property type="match status" value="1"/>
</dbReference>
<keyword evidence="3" id="KW-1185">Reference proteome</keyword>